<keyword evidence="11" id="KW-1185">Reference proteome</keyword>
<gene>
    <name evidence="12" type="primary">LOC115627794</name>
</gene>
<dbReference type="GO" id="GO:0046872">
    <property type="term" value="F:metal ion binding"/>
    <property type="evidence" value="ECO:0007669"/>
    <property type="project" value="UniProtKB-KW"/>
</dbReference>
<dbReference type="InterPro" id="IPR018114">
    <property type="entry name" value="TRYPSIN_HIS"/>
</dbReference>
<dbReference type="PANTHER" id="PTHR24256">
    <property type="entry name" value="TRYPTASE-RELATED"/>
    <property type="match status" value="1"/>
</dbReference>
<keyword evidence="5" id="KW-1015">Disulfide bond</keyword>
<dbReference type="InterPro" id="IPR001314">
    <property type="entry name" value="Peptidase_S1A"/>
</dbReference>
<evidence type="ECO:0000256" key="5">
    <source>
        <dbReference type="ARBA" id="ARBA00023157"/>
    </source>
</evidence>
<dbReference type="Proteomes" id="UP000504634">
    <property type="component" value="Unplaced"/>
</dbReference>
<evidence type="ECO:0000256" key="6">
    <source>
        <dbReference type="ARBA" id="ARBA00023180"/>
    </source>
</evidence>
<evidence type="ECO:0000256" key="2">
    <source>
        <dbReference type="ARBA" id="ARBA00022729"/>
    </source>
</evidence>
<dbReference type="InterPro" id="IPR043504">
    <property type="entry name" value="Peptidase_S1_PA_chymotrypsin"/>
</dbReference>
<dbReference type="InterPro" id="IPR033116">
    <property type="entry name" value="TRYPSIN_SER"/>
</dbReference>
<evidence type="ECO:0000256" key="1">
    <source>
        <dbReference type="ARBA" id="ARBA00022723"/>
    </source>
</evidence>
<comment type="similarity">
    <text evidence="7">Belongs to the peptidase S1 family. CLIP subfamily.</text>
</comment>
<dbReference type="AlphaFoldDB" id="A0A6J2TV68"/>
<keyword evidence="4" id="KW-0865">Zymogen</keyword>
<dbReference type="SUPFAM" id="SSF50494">
    <property type="entry name" value="Trypsin-like serine proteases"/>
    <property type="match status" value="1"/>
</dbReference>
<reference evidence="12" key="1">
    <citation type="submission" date="2025-08" db="UniProtKB">
        <authorList>
            <consortium name="RefSeq"/>
        </authorList>
    </citation>
    <scope>IDENTIFICATION</scope>
    <source>
        <strain evidence="12">11010-0011.00</strain>
        <tissue evidence="12">Whole body</tissue>
    </source>
</reference>
<evidence type="ECO:0000259" key="10">
    <source>
        <dbReference type="PROSITE" id="PS50240"/>
    </source>
</evidence>
<feature type="signal peptide" evidence="9">
    <location>
        <begin position="1"/>
        <end position="19"/>
    </location>
</feature>
<sequence>MLLFSLFLALLQLFPQGETQSRHQAITHFGRCVTEDFGEGRCIYRTECDFYGVDSLDGASKRQCFSQQRPDLVCCPRETNALPAFSARSLNGTAAAPQLPVAAEKLRAPTSVADELPSYPYCGTSFASRVFGGVSTSILEFPWTTLLEYTLPDGDKEHVCGAAFIAQRWLLTAGHCAHEHWLGKGRFLTGARLGEWNKTSNPDCIKLWNGKEECVPEHIEAKVDRILVHPQFGTVNLTNDIALLRLENPVDYKDLKHVEPVCLPLASNVRDNRLEGSAVEVSGWGRTELNNQLSDTKRKATLLVKPLQECKPLYQRLGYRLDDSQLCASGGVGVDSCSGDSGGPLTAGSLTAKRESYVFLAGIVSLGKERCGETDFPGIYTRVGYYLDWIQKTIRENSA</sequence>
<dbReference type="CDD" id="cd00190">
    <property type="entry name" value="Tryp_SPc"/>
    <property type="match status" value="1"/>
</dbReference>
<dbReference type="InterPro" id="IPR051487">
    <property type="entry name" value="Ser/Thr_Proteases_Immune/Dev"/>
</dbReference>
<keyword evidence="1" id="KW-0479">Metal-binding</keyword>
<accession>A0A6J2TV68</accession>
<keyword evidence="2 9" id="KW-0732">Signal</keyword>
<evidence type="ECO:0000256" key="3">
    <source>
        <dbReference type="ARBA" id="ARBA00022837"/>
    </source>
</evidence>
<keyword evidence="8" id="KW-0378">Hydrolase</keyword>
<name>A0A6J2TV68_DROLE</name>
<evidence type="ECO:0000313" key="12">
    <source>
        <dbReference type="RefSeq" id="XP_030379480.1"/>
    </source>
</evidence>
<evidence type="ECO:0000256" key="8">
    <source>
        <dbReference type="RuleBase" id="RU363034"/>
    </source>
</evidence>
<dbReference type="InterPro" id="IPR001254">
    <property type="entry name" value="Trypsin_dom"/>
</dbReference>
<dbReference type="PROSITE" id="PS00134">
    <property type="entry name" value="TRYPSIN_HIS"/>
    <property type="match status" value="1"/>
</dbReference>
<dbReference type="PROSITE" id="PS00135">
    <property type="entry name" value="TRYPSIN_SER"/>
    <property type="match status" value="1"/>
</dbReference>
<dbReference type="GO" id="GO:0004252">
    <property type="term" value="F:serine-type endopeptidase activity"/>
    <property type="evidence" value="ECO:0007669"/>
    <property type="project" value="InterPro"/>
</dbReference>
<evidence type="ECO:0000313" key="11">
    <source>
        <dbReference type="Proteomes" id="UP000504634"/>
    </source>
</evidence>
<dbReference type="Gene3D" id="2.40.10.10">
    <property type="entry name" value="Trypsin-like serine proteases"/>
    <property type="match status" value="2"/>
</dbReference>
<dbReference type="InterPro" id="IPR022700">
    <property type="entry name" value="CLIP"/>
</dbReference>
<proteinExistence type="inferred from homology"/>
<dbReference type="GO" id="GO:0006508">
    <property type="term" value="P:proteolysis"/>
    <property type="evidence" value="ECO:0007669"/>
    <property type="project" value="UniProtKB-KW"/>
</dbReference>
<evidence type="ECO:0000256" key="9">
    <source>
        <dbReference type="SAM" id="SignalP"/>
    </source>
</evidence>
<dbReference type="PRINTS" id="PR00722">
    <property type="entry name" value="CHYMOTRYPSIN"/>
</dbReference>
<feature type="domain" description="Peptidase S1" evidence="10">
    <location>
        <begin position="130"/>
        <end position="395"/>
    </location>
</feature>
<dbReference type="CTD" id="31917"/>
<dbReference type="GeneID" id="115627794"/>
<dbReference type="SMART" id="SM00020">
    <property type="entry name" value="Tryp_SPc"/>
    <property type="match status" value="1"/>
</dbReference>
<dbReference type="InterPro" id="IPR009003">
    <property type="entry name" value="Peptidase_S1_PA"/>
</dbReference>
<evidence type="ECO:0000256" key="4">
    <source>
        <dbReference type="ARBA" id="ARBA00023145"/>
    </source>
</evidence>
<keyword evidence="3" id="KW-0106">Calcium</keyword>
<dbReference type="PROSITE" id="PS50240">
    <property type="entry name" value="TRYPSIN_DOM"/>
    <property type="match status" value="1"/>
</dbReference>
<dbReference type="FunFam" id="2.40.10.10:FF:000028">
    <property type="entry name" value="Serine protease easter"/>
    <property type="match status" value="1"/>
</dbReference>
<dbReference type="OrthoDB" id="8250810at2759"/>
<dbReference type="SMART" id="SM00680">
    <property type="entry name" value="CLIP"/>
    <property type="match status" value="1"/>
</dbReference>
<keyword evidence="6" id="KW-0325">Glycoprotein</keyword>
<keyword evidence="8" id="KW-0720">Serine protease</keyword>
<dbReference type="RefSeq" id="XP_030379480.1">
    <property type="nucleotide sequence ID" value="XM_030523620.1"/>
</dbReference>
<feature type="chain" id="PRO_5026919377" evidence="9">
    <location>
        <begin position="20"/>
        <end position="399"/>
    </location>
</feature>
<protein>
    <submittedName>
        <fullName evidence="12">Serine protease easter</fullName>
    </submittedName>
</protein>
<organism evidence="11 12">
    <name type="scientific">Drosophila lebanonensis</name>
    <name type="common">Fruit fly</name>
    <name type="synonym">Scaptodrosophila lebanonensis</name>
    <dbReference type="NCBI Taxonomy" id="7225"/>
    <lineage>
        <taxon>Eukaryota</taxon>
        <taxon>Metazoa</taxon>
        <taxon>Ecdysozoa</taxon>
        <taxon>Arthropoda</taxon>
        <taxon>Hexapoda</taxon>
        <taxon>Insecta</taxon>
        <taxon>Pterygota</taxon>
        <taxon>Neoptera</taxon>
        <taxon>Endopterygota</taxon>
        <taxon>Diptera</taxon>
        <taxon>Brachycera</taxon>
        <taxon>Muscomorpha</taxon>
        <taxon>Ephydroidea</taxon>
        <taxon>Drosophilidae</taxon>
        <taxon>Scaptodrosophila</taxon>
    </lineage>
</organism>
<keyword evidence="8 12" id="KW-0645">Protease</keyword>
<dbReference type="Pfam" id="PF00089">
    <property type="entry name" value="Trypsin"/>
    <property type="match status" value="1"/>
</dbReference>
<evidence type="ECO:0000256" key="7">
    <source>
        <dbReference type="ARBA" id="ARBA00024195"/>
    </source>
</evidence>